<dbReference type="EMBL" id="AMZH03013563">
    <property type="protein sequence ID" value="RRT49064.1"/>
    <property type="molecule type" value="Genomic_DNA"/>
</dbReference>
<protein>
    <submittedName>
        <fullName evidence="1">Uncharacterized protein</fullName>
    </submittedName>
</protein>
<dbReference type="Proteomes" id="UP000287651">
    <property type="component" value="Unassembled WGS sequence"/>
</dbReference>
<organism evidence="1 2">
    <name type="scientific">Ensete ventricosum</name>
    <name type="common">Abyssinian banana</name>
    <name type="synonym">Musa ensete</name>
    <dbReference type="NCBI Taxonomy" id="4639"/>
    <lineage>
        <taxon>Eukaryota</taxon>
        <taxon>Viridiplantae</taxon>
        <taxon>Streptophyta</taxon>
        <taxon>Embryophyta</taxon>
        <taxon>Tracheophyta</taxon>
        <taxon>Spermatophyta</taxon>
        <taxon>Magnoliopsida</taxon>
        <taxon>Liliopsida</taxon>
        <taxon>Zingiberales</taxon>
        <taxon>Musaceae</taxon>
        <taxon>Ensete</taxon>
    </lineage>
</organism>
<gene>
    <name evidence="1" type="ORF">B296_00023477</name>
</gene>
<evidence type="ECO:0000313" key="2">
    <source>
        <dbReference type="Proteomes" id="UP000287651"/>
    </source>
</evidence>
<comment type="caution">
    <text evidence="1">The sequence shown here is derived from an EMBL/GenBank/DDBJ whole genome shotgun (WGS) entry which is preliminary data.</text>
</comment>
<accession>A0A426YBF0</accession>
<dbReference type="AlphaFoldDB" id="A0A426YBF0"/>
<proteinExistence type="predicted"/>
<sequence>MALIDHVHDAGWVISCMDDKITDLRNEIWELKVGLGPEAIAAIEQQVADL</sequence>
<name>A0A426YBF0_ENSVE</name>
<evidence type="ECO:0000313" key="1">
    <source>
        <dbReference type="EMBL" id="RRT49064.1"/>
    </source>
</evidence>
<reference evidence="1 2" key="1">
    <citation type="journal article" date="2014" name="Agronomy (Basel)">
        <title>A Draft Genome Sequence for Ensete ventricosum, the Drought-Tolerant Tree Against Hunger.</title>
        <authorList>
            <person name="Harrison J."/>
            <person name="Moore K.A."/>
            <person name="Paszkiewicz K."/>
            <person name="Jones T."/>
            <person name="Grant M."/>
            <person name="Ambacheew D."/>
            <person name="Muzemil S."/>
            <person name="Studholme D.J."/>
        </authorList>
    </citation>
    <scope>NUCLEOTIDE SEQUENCE [LARGE SCALE GENOMIC DNA]</scope>
</reference>